<evidence type="ECO:0000313" key="3">
    <source>
        <dbReference type="Proteomes" id="UP001367316"/>
    </source>
</evidence>
<evidence type="ECO:0000256" key="1">
    <source>
        <dbReference type="SAM" id="MobiDB-lite"/>
    </source>
</evidence>
<accession>A0ABR1N2P2</accession>
<sequence length="204" mass="22776">MLPPVGCNSTLSCNQRFRPSPLLPDCRMSRCRLSKSHSTRPTSAYCHCHYCVQPHPGFAHNCFGSLLVRRTSVRFRRLVASATMKPNKTKKTSPPCHHEDLPRQPPRRDLAAVEPSNQPCRPQLPHASGLTSPFLCHFLRPSTSLADAEAIAASLITFDAASLQTWRRLHGLFAPSLTDGKPRQKTPSQNPTLLWLDRSRHEAA</sequence>
<protein>
    <submittedName>
        <fullName evidence="2">Uncharacterized protein</fullName>
    </submittedName>
</protein>
<feature type="region of interest" description="Disordered" evidence="1">
    <location>
        <begin position="174"/>
        <end position="204"/>
    </location>
</feature>
<gene>
    <name evidence="2" type="ORF">JOL62DRAFT_176071</name>
</gene>
<feature type="compositionally biased region" description="Basic and acidic residues" evidence="1">
    <location>
        <begin position="96"/>
        <end position="111"/>
    </location>
</feature>
<organism evidence="2 3">
    <name type="scientific">Phyllosticta paracitricarpa</name>
    <dbReference type="NCBI Taxonomy" id="2016321"/>
    <lineage>
        <taxon>Eukaryota</taxon>
        <taxon>Fungi</taxon>
        <taxon>Dikarya</taxon>
        <taxon>Ascomycota</taxon>
        <taxon>Pezizomycotina</taxon>
        <taxon>Dothideomycetes</taxon>
        <taxon>Dothideomycetes incertae sedis</taxon>
        <taxon>Botryosphaeriales</taxon>
        <taxon>Phyllostictaceae</taxon>
        <taxon>Phyllosticta</taxon>
    </lineage>
</organism>
<dbReference type="EMBL" id="JBBPBF010000023">
    <property type="protein sequence ID" value="KAK7609480.1"/>
    <property type="molecule type" value="Genomic_DNA"/>
</dbReference>
<reference evidence="2 3" key="1">
    <citation type="submission" date="2024-04" db="EMBL/GenBank/DDBJ databases">
        <title>Phyllosticta paracitricarpa is synonymous to the EU quarantine fungus P. citricarpa based on phylogenomic analyses.</title>
        <authorList>
            <consortium name="Lawrence Berkeley National Laboratory"/>
            <person name="Van ingen-buijs V.A."/>
            <person name="Van westerhoven A.C."/>
            <person name="Haridas S."/>
            <person name="Skiadas P."/>
            <person name="Martin F."/>
            <person name="Groenewald J.Z."/>
            <person name="Crous P.W."/>
            <person name="Seidl M.F."/>
        </authorList>
    </citation>
    <scope>NUCLEOTIDE SEQUENCE [LARGE SCALE GENOMIC DNA]</scope>
    <source>
        <strain evidence="2 3">CBS 141358</strain>
    </source>
</reference>
<proteinExistence type="predicted"/>
<keyword evidence="3" id="KW-1185">Reference proteome</keyword>
<feature type="region of interest" description="Disordered" evidence="1">
    <location>
        <begin position="84"/>
        <end position="118"/>
    </location>
</feature>
<evidence type="ECO:0000313" key="2">
    <source>
        <dbReference type="EMBL" id="KAK7609480.1"/>
    </source>
</evidence>
<name>A0ABR1N2P2_9PEZI</name>
<dbReference type="Proteomes" id="UP001367316">
    <property type="component" value="Unassembled WGS sequence"/>
</dbReference>
<comment type="caution">
    <text evidence="2">The sequence shown here is derived from an EMBL/GenBank/DDBJ whole genome shotgun (WGS) entry which is preliminary data.</text>
</comment>